<evidence type="ECO:0000256" key="1">
    <source>
        <dbReference type="ARBA" id="ARBA00022737"/>
    </source>
</evidence>
<organism evidence="3 4">
    <name type="scientific">Ceratopteris richardii</name>
    <name type="common">Triangle waterfern</name>
    <dbReference type="NCBI Taxonomy" id="49495"/>
    <lineage>
        <taxon>Eukaryota</taxon>
        <taxon>Viridiplantae</taxon>
        <taxon>Streptophyta</taxon>
        <taxon>Embryophyta</taxon>
        <taxon>Tracheophyta</taxon>
        <taxon>Polypodiopsida</taxon>
        <taxon>Polypodiidae</taxon>
        <taxon>Polypodiales</taxon>
        <taxon>Pteridineae</taxon>
        <taxon>Pteridaceae</taxon>
        <taxon>Parkerioideae</taxon>
        <taxon>Ceratopteris</taxon>
    </lineage>
</organism>
<proteinExistence type="predicted"/>
<dbReference type="InterPro" id="IPR011990">
    <property type="entry name" value="TPR-like_helical_dom_sf"/>
</dbReference>
<feature type="repeat" description="PPR" evidence="2">
    <location>
        <begin position="95"/>
        <end position="129"/>
    </location>
</feature>
<keyword evidence="1" id="KW-0677">Repeat</keyword>
<reference evidence="3" key="1">
    <citation type="submission" date="2021-08" db="EMBL/GenBank/DDBJ databases">
        <title>WGS assembly of Ceratopteris richardii.</title>
        <authorList>
            <person name="Marchant D.B."/>
            <person name="Chen G."/>
            <person name="Jenkins J."/>
            <person name="Shu S."/>
            <person name="Leebens-Mack J."/>
            <person name="Grimwood J."/>
            <person name="Schmutz J."/>
            <person name="Soltis P."/>
            <person name="Soltis D."/>
            <person name="Chen Z.-H."/>
        </authorList>
    </citation>
    <scope>NUCLEOTIDE SEQUENCE</scope>
    <source>
        <strain evidence="3">Whitten #5841</strain>
        <tissue evidence="3">Leaf</tissue>
    </source>
</reference>
<accession>A0A8T2RJF5</accession>
<dbReference type="Pfam" id="PF01535">
    <property type="entry name" value="PPR"/>
    <property type="match status" value="1"/>
</dbReference>
<dbReference type="GO" id="GO:0003723">
    <property type="term" value="F:RNA binding"/>
    <property type="evidence" value="ECO:0007669"/>
    <property type="project" value="InterPro"/>
</dbReference>
<gene>
    <name evidence="3" type="ORF">KP509_26G008100</name>
</gene>
<dbReference type="Proteomes" id="UP000825935">
    <property type="component" value="Chromosome 26"/>
</dbReference>
<evidence type="ECO:0000256" key="2">
    <source>
        <dbReference type="PROSITE-ProRule" id="PRU00708"/>
    </source>
</evidence>
<keyword evidence="4" id="KW-1185">Reference proteome</keyword>
<dbReference type="EMBL" id="CM035431">
    <property type="protein sequence ID" value="KAH7296080.1"/>
    <property type="molecule type" value="Genomic_DNA"/>
</dbReference>
<dbReference type="GO" id="GO:0009451">
    <property type="term" value="P:RNA modification"/>
    <property type="evidence" value="ECO:0007669"/>
    <property type="project" value="InterPro"/>
</dbReference>
<sequence length="280" mass="31445">MLEGYSEWGSSEQAFELFCQMHHQNIKPDRATLVIILKACSTTANVMQGRALHSYLIRTGCESDDVIASSLIHMYSNCGSIEDAAKVFDGSKKDDIVTWNTMIAGYVLHRRGQDAVYLYEQICARGLELDKVTCISMLKACSSIAALKLGKVVHARTCQLCCELDVEVGNALIDMYTRCGIWRIFFLWRTHLISSTKEGSSYLIHEGRKRVLLVEGSFFTLATERLQFCGGGILRGYAGRQEIRRRIGGRSRITATREKKKVVPSTKRGGRISFSLPRFL</sequence>
<dbReference type="PANTHER" id="PTHR47926">
    <property type="entry name" value="PENTATRICOPEPTIDE REPEAT-CONTAINING PROTEIN"/>
    <property type="match status" value="1"/>
</dbReference>
<dbReference type="InterPro" id="IPR046960">
    <property type="entry name" value="PPR_At4g14850-like_plant"/>
</dbReference>
<evidence type="ECO:0008006" key="5">
    <source>
        <dbReference type="Google" id="ProtNLM"/>
    </source>
</evidence>
<evidence type="ECO:0000313" key="3">
    <source>
        <dbReference type="EMBL" id="KAH7296080.1"/>
    </source>
</evidence>
<dbReference type="PANTHER" id="PTHR47926:SF342">
    <property type="entry name" value="TETRATRICOPEPTIDE-LIKE HELICAL DOMAIN-CONTAINING PROTEIN-RELATED"/>
    <property type="match status" value="1"/>
</dbReference>
<dbReference type="Gene3D" id="1.25.40.10">
    <property type="entry name" value="Tetratricopeptide repeat domain"/>
    <property type="match status" value="1"/>
</dbReference>
<dbReference type="NCBIfam" id="TIGR00756">
    <property type="entry name" value="PPR"/>
    <property type="match status" value="2"/>
</dbReference>
<evidence type="ECO:0000313" key="4">
    <source>
        <dbReference type="Proteomes" id="UP000825935"/>
    </source>
</evidence>
<dbReference type="AlphaFoldDB" id="A0A8T2RJF5"/>
<comment type="caution">
    <text evidence="3">The sequence shown here is derived from an EMBL/GenBank/DDBJ whole genome shotgun (WGS) entry which is preliminary data.</text>
</comment>
<feature type="repeat" description="PPR" evidence="2">
    <location>
        <begin position="1"/>
        <end position="28"/>
    </location>
</feature>
<dbReference type="OrthoDB" id="9990610at2759"/>
<dbReference type="PROSITE" id="PS51375">
    <property type="entry name" value="PPR"/>
    <property type="match status" value="2"/>
</dbReference>
<dbReference type="FunFam" id="1.25.40.10:FF:000427">
    <property type="entry name" value="Pentatricopeptide repeat-containing protein chloroplastic"/>
    <property type="match status" value="1"/>
</dbReference>
<protein>
    <recommendedName>
        <fullName evidence="5">Pentatricopeptide repeat-containing protein</fullName>
    </recommendedName>
</protein>
<dbReference type="Pfam" id="PF13041">
    <property type="entry name" value="PPR_2"/>
    <property type="match status" value="2"/>
</dbReference>
<name>A0A8T2RJF5_CERRI</name>
<dbReference type="InterPro" id="IPR002885">
    <property type="entry name" value="PPR_rpt"/>
</dbReference>